<keyword evidence="13" id="KW-1185">Reference proteome</keyword>
<feature type="domain" description="4Fe-4S" evidence="11">
    <location>
        <begin position="33"/>
        <end position="92"/>
    </location>
</feature>
<evidence type="ECO:0000256" key="4">
    <source>
        <dbReference type="ARBA" id="ARBA00022737"/>
    </source>
</evidence>
<evidence type="ECO:0000256" key="9">
    <source>
        <dbReference type="ARBA" id="ARBA00023136"/>
    </source>
</evidence>
<dbReference type="PANTHER" id="PTHR43560">
    <property type="entry name" value="ION-TRANSLOCATING OXIDOREDUCTASE COMPLEX SUBUNIT B"/>
    <property type="match status" value="1"/>
</dbReference>
<evidence type="ECO:0000256" key="1">
    <source>
        <dbReference type="ARBA" id="ARBA00022448"/>
    </source>
</evidence>
<dbReference type="PROSITE" id="PS51656">
    <property type="entry name" value="4FE4S"/>
    <property type="match status" value="1"/>
</dbReference>
<evidence type="ECO:0000256" key="7">
    <source>
        <dbReference type="ARBA" id="ARBA00023004"/>
    </source>
</evidence>
<keyword evidence="6" id="KW-0249">Electron transport</keyword>
<evidence type="ECO:0000256" key="5">
    <source>
        <dbReference type="ARBA" id="ARBA00022967"/>
    </source>
</evidence>
<accession>A0ABY2TP35</accession>
<protein>
    <submittedName>
        <fullName evidence="12">RnfABCDGE type electron transport complex subunit B</fullName>
    </submittedName>
</protein>
<keyword evidence="7" id="KW-0408">Iron</keyword>
<feature type="non-terminal residue" evidence="12">
    <location>
        <position position="94"/>
    </location>
</feature>
<keyword evidence="5" id="KW-1278">Translocase</keyword>
<evidence type="ECO:0000256" key="6">
    <source>
        <dbReference type="ARBA" id="ARBA00022982"/>
    </source>
</evidence>
<proteinExistence type="predicted"/>
<dbReference type="Gene3D" id="1.10.15.40">
    <property type="entry name" value="Electron transport complex subunit B, putative Fe-S cluster"/>
    <property type="match status" value="1"/>
</dbReference>
<name>A0ABY2TP35_9SPIR</name>
<keyword evidence="9 10" id="KW-0472">Membrane</keyword>
<dbReference type="NCBIfam" id="TIGR01944">
    <property type="entry name" value="rnfB"/>
    <property type="match status" value="1"/>
</dbReference>
<dbReference type="InterPro" id="IPR050395">
    <property type="entry name" value="4Fe4S_Ferredoxin_RnfB"/>
</dbReference>
<dbReference type="EMBL" id="SJDU01000306">
    <property type="protein sequence ID" value="TKZ31554.1"/>
    <property type="molecule type" value="Genomic_DNA"/>
</dbReference>
<evidence type="ECO:0000256" key="10">
    <source>
        <dbReference type="SAM" id="Phobius"/>
    </source>
</evidence>
<evidence type="ECO:0000256" key="8">
    <source>
        <dbReference type="ARBA" id="ARBA00023014"/>
    </source>
</evidence>
<evidence type="ECO:0000256" key="2">
    <source>
        <dbReference type="ARBA" id="ARBA00022485"/>
    </source>
</evidence>
<gene>
    <name evidence="12" type="ORF">EZH24_09775</name>
</gene>
<keyword evidence="2" id="KW-0004">4Fe-4S</keyword>
<keyword evidence="4" id="KW-0677">Repeat</keyword>
<keyword evidence="8" id="KW-0411">Iron-sulfur</keyword>
<dbReference type="PANTHER" id="PTHR43560:SF1">
    <property type="entry name" value="ION-TRANSLOCATING OXIDOREDUCTASE COMPLEX SUBUNIT B"/>
    <property type="match status" value="1"/>
</dbReference>
<keyword evidence="10" id="KW-0812">Transmembrane</keyword>
<evidence type="ECO:0000313" key="13">
    <source>
        <dbReference type="Proteomes" id="UP000310168"/>
    </source>
</evidence>
<keyword evidence="1" id="KW-0813">Transport</keyword>
<keyword evidence="10" id="KW-1133">Transmembrane helix</keyword>
<dbReference type="InterPro" id="IPR010207">
    <property type="entry name" value="Elect_transpt_cplx_RnfB/RsxB"/>
</dbReference>
<sequence length="94" mass="9621">MITTITIASISAALITLILAVILIFSSKMFKVEVDERVTELTEILPGANCGGCGFPGCAQFAKALVDEKAPLDGCSVGGADTASKVANYLGKVA</sequence>
<reference evidence="12 13" key="1">
    <citation type="journal article" date="2019" name="Anaerobe">
        <title>Brachyspira catarrhinii sp. nov., an anaerobic intestinal spirochaete isolated from vervet monkeys may have been misidentified as Brachyspira aalborgi in previous studies.</title>
        <authorList>
            <person name="Phillips N.D."/>
            <person name="La T."/>
            <person name="Hampson D.J."/>
        </authorList>
    </citation>
    <scope>NUCLEOTIDE SEQUENCE [LARGE SCALE GENOMIC DNA]</scope>
    <source>
        <strain evidence="12 13">Z12</strain>
    </source>
</reference>
<organism evidence="12 13">
    <name type="scientific">Brachyspira catarrhinii</name>
    <dbReference type="NCBI Taxonomy" id="2528966"/>
    <lineage>
        <taxon>Bacteria</taxon>
        <taxon>Pseudomonadati</taxon>
        <taxon>Spirochaetota</taxon>
        <taxon>Spirochaetia</taxon>
        <taxon>Brachyspirales</taxon>
        <taxon>Brachyspiraceae</taxon>
        <taxon>Brachyspira</taxon>
    </lineage>
</organism>
<keyword evidence="3" id="KW-0479">Metal-binding</keyword>
<dbReference type="Proteomes" id="UP000310168">
    <property type="component" value="Unassembled WGS sequence"/>
</dbReference>
<dbReference type="InterPro" id="IPR007202">
    <property type="entry name" value="4Fe-4S_dom"/>
</dbReference>
<dbReference type="RefSeq" id="WP_137998963.1">
    <property type="nucleotide sequence ID" value="NZ_SJDU01000306.1"/>
</dbReference>
<evidence type="ECO:0000259" key="11">
    <source>
        <dbReference type="PROSITE" id="PS51656"/>
    </source>
</evidence>
<comment type="caution">
    <text evidence="12">The sequence shown here is derived from an EMBL/GenBank/DDBJ whole genome shotgun (WGS) entry which is preliminary data.</text>
</comment>
<evidence type="ECO:0000313" key="12">
    <source>
        <dbReference type="EMBL" id="TKZ31554.1"/>
    </source>
</evidence>
<evidence type="ECO:0000256" key="3">
    <source>
        <dbReference type="ARBA" id="ARBA00022723"/>
    </source>
</evidence>
<dbReference type="Pfam" id="PF04060">
    <property type="entry name" value="FeS"/>
    <property type="match status" value="1"/>
</dbReference>
<feature type="transmembrane region" description="Helical" evidence="10">
    <location>
        <begin position="6"/>
        <end position="25"/>
    </location>
</feature>